<dbReference type="Proteomes" id="UP000471648">
    <property type="component" value="Unassembled WGS sequence"/>
</dbReference>
<name>A0A6N9V459_STRMI</name>
<comment type="caution">
    <text evidence="1">The sequence shown here is derived from an EMBL/GenBank/DDBJ whole genome shotgun (WGS) entry which is preliminary data.</text>
</comment>
<dbReference type="EMBL" id="JAAGME010000193">
    <property type="protein sequence ID" value="NEB66222.1"/>
    <property type="molecule type" value="Genomic_DNA"/>
</dbReference>
<sequence>MGDEMMIALIGAGSALAGALIGGAAAVMGAARAARSAYFGPLDVARREGQREAYVALLKAADTYEAETASAVEHARLLLEDSTRGSAHRPLRSGPDEVAGYRDSISSAATHHPVTAAARQVELEGPTRVAEAAKVVRAAAQQLAVTLTGVERGFGHPDEGLGPVIPDQAHEQHEALRSAINAFASVAGKRLNTW</sequence>
<accession>A0A6N9V459</accession>
<protein>
    <submittedName>
        <fullName evidence="1">Uncharacterized protein</fullName>
    </submittedName>
</protein>
<evidence type="ECO:0000313" key="1">
    <source>
        <dbReference type="EMBL" id="NEB66222.1"/>
    </source>
</evidence>
<organism evidence="1 2">
    <name type="scientific">Streptomyces microflavus</name>
    <name type="common">Streptomyces lipmanii</name>
    <dbReference type="NCBI Taxonomy" id="1919"/>
    <lineage>
        <taxon>Bacteria</taxon>
        <taxon>Bacillati</taxon>
        <taxon>Actinomycetota</taxon>
        <taxon>Actinomycetes</taxon>
        <taxon>Kitasatosporales</taxon>
        <taxon>Streptomycetaceae</taxon>
        <taxon>Streptomyces</taxon>
    </lineage>
</organism>
<gene>
    <name evidence="1" type="ORF">G3I39_03955</name>
</gene>
<reference evidence="1 2" key="1">
    <citation type="submission" date="2020-01" db="EMBL/GenBank/DDBJ databases">
        <title>Insect and environment-associated Actinomycetes.</title>
        <authorList>
            <person name="Currrie C."/>
            <person name="Chevrette M."/>
            <person name="Carlson C."/>
            <person name="Stubbendieck R."/>
            <person name="Wendt-Pienkowski E."/>
        </authorList>
    </citation>
    <scope>NUCLEOTIDE SEQUENCE [LARGE SCALE GENOMIC DNA]</scope>
    <source>
        <strain evidence="1 2">SID14438</strain>
    </source>
</reference>
<proteinExistence type="predicted"/>
<evidence type="ECO:0000313" key="2">
    <source>
        <dbReference type="Proteomes" id="UP000471648"/>
    </source>
</evidence>
<dbReference type="RefSeq" id="WP_164356260.1">
    <property type="nucleotide sequence ID" value="NZ_JAAGME010000193.1"/>
</dbReference>
<dbReference type="AlphaFoldDB" id="A0A6N9V459"/>